<dbReference type="InterPro" id="IPR036691">
    <property type="entry name" value="Endo/exonu/phosph_ase_sf"/>
</dbReference>
<keyword evidence="2" id="KW-1185">Reference proteome</keyword>
<gene>
    <name evidence="1" type="ORF">QYM36_019803</name>
</gene>
<dbReference type="SUPFAM" id="SSF69349">
    <property type="entry name" value="Phage fibre proteins"/>
    <property type="match status" value="1"/>
</dbReference>
<reference evidence="1" key="1">
    <citation type="submission" date="2023-07" db="EMBL/GenBank/DDBJ databases">
        <title>Chromosome-level genome assembly of Artemia franciscana.</title>
        <authorList>
            <person name="Jo E."/>
        </authorList>
    </citation>
    <scope>NUCLEOTIDE SEQUENCE</scope>
    <source>
        <tissue evidence="1">Whole body</tissue>
    </source>
</reference>
<evidence type="ECO:0008006" key="3">
    <source>
        <dbReference type="Google" id="ProtNLM"/>
    </source>
</evidence>
<accession>A0AA88H0R9</accession>
<evidence type="ECO:0000313" key="2">
    <source>
        <dbReference type="Proteomes" id="UP001187531"/>
    </source>
</evidence>
<dbReference type="Proteomes" id="UP001187531">
    <property type="component" value="Unassembled WGS sequence"/>
</dbReference>
<dbReference type="EMBL" id="JAVRJZ010003736">
    <property type="protein sequence ID" value="KAK2701545.1"/>
    <property type="molecule type" value="Genomic_DNA"/>
</dbReference>
<proteinExistence type="predicted"/>
<dbReference type="SUPFAM" id="SSF56219">
    <property type="entry name" value="DNase I-like"/>
    <property type="match status" value="1"/>
</dbReference>
<name>A0AA88H0R9_ARTSF</name>
<dbReference type="AlphaFoldDB" id="A0AA88H0R9"/>
<comment type="caution">
    <text evidence="1">The sequence shown here is derived from an EMBL/GenBank/DDBJ whole genome shotgun (WGS) entry which is preliminary data.</text>
</comment>
<dbReference type="Gene3D" id="3.60.10.10">
    <property type="entry name" value="Endonuclease/exonuclease/phosphatase"/>
    <property type="match status" value="1"/>
</dbReference>
<sequence length="344" mass="35450">MKYYGGILVLIKQGFLQNYISVPSNSEKIACVRIPLTKGKRLMLGVVYKAPQNSSYSTESTWDLLEEEMRHLRCRYENDYFLVVGDFNAYIDLCNEMNEASLLGTPDLISDIYKTSRISKHFKKKVQPKGEEEIQEEEQLQVSETKHKGYGGGGGYSQPIIYMVPYTVPSYGGYGGQGGYGGGGYGGRGYGGGLGGGYGGVYGVKKGYGGGQEGYSMVAPARPYIPMAIPMKGGYGQSLGGSYRQSIGGGYGQGIGAGYGGGYGQSIGGGLGQAVGGGYGQSIGSSYGQSIGGGYGQSIGSGLGQAIGGGYGQSIGSSYGQAIGGGQGGYGGSAVGGYSQGGYG</sequence>
<organism evidence="1 2">
    <name type="scientific">Artemia franciscana</name>
    <name type="common">Brine shrimp</name>
    <name type="synonym">Artemia sanfranciscana</name>
    <dbReference type="NCBI Taxonomy" id="6661"/>
    <lineage>
        <taxon>Eukaryota</taxon>
        <taxon>Metazoa</taxon>
        <taxon>Ecdysozoa</taxon>
        <taxon>Arthropoda</taxon>
        <taxon>Crustacea</taxon>
        <taxon>Branchiopoda</taxon>
        <taxon>Anostraca</taxon>
        <taxon>Artemiidae</taxon>
        <taxon>Artemia</taxon>
    </lineage>
</organism>
<evidence type="ECO:0000313" key="1">
    <source>
        <dbReference type="EMBL" id="KAK2701545.1"/>
    </source>
</evidence>
<protein>
    <recommendedName>
        <fullName evidence="3">Endonuclease/exonuclease/phosphatase domain-containing protein</fullName>
    </recommendedName>
</protein>